<dbReference type="InterPro" id="IPR007387">
    <property type="entry name" value="TRAP_DctQ"/>
</dbReference>
<evidence type="ECO:0000256" key="8">
    <source>
        <dbReference type="ARBA" id="ARBA00038436"/>
    </source>
</evidence>
<keyword evidence="4" id="KW-0997">Cell inner membrane</keyword>
<keyword evidence="12" id="KW-1185">Reference proteome</keyword>
<evidence type="ECO:0000256" key="7">
    <source>
        <dbReference type="ARBA" id="ARBA00023136"/>
    </source>
</evidence>
<dbReference type="Proteomes" id="UP000030700">
    <property type="component" value="Unassembled WGS sequence"/>
</dbReference>
<reference evidence="11" key="1">
    <citation type="journal article" date="2015" name="PeerJ">
        <title>First genomic representation of candidate bacterial phylum KSB3 points to enhanced environmental sensing as a trigger of wastewater bulking.</title>
        <authorList>
            <person name="Sekiguchi Y."/>
            <person name="Ohashi A."/>
            <person name="Parks D.H."/>
            <person name="Yamauchi T."/>
            <person name="Tyson G.W."/>
            <person name="Hugenholtz P."/>
        </authorList>
    </citation>
    <scope>NUCLEOTIDE SEQUENCE [LARGE SCALE GENOMIC DNA]</scope>
</reference>
<keyword evidence="7 9" id="KW-0472">Membrane</keyword>
<dbReference type="HOGENOM" id="CLU_086356_2_3_0"/>
<dbReference type="GO" id="GO:0015740">
    <property type="term" value="P:C4-dicarboxylate transport"/>
    <property type="evidence" value="ECO:0007669"/>
    <property type="project" value="TreeGrafter"/>
</dbReference>
<keyword evidence="6 9" id="KW-1133">Transmembrane helix</keyword>
<evidence type="ECO:0000256" key="9">
    <source>
        <dbReference type="SAM" id="Phobius"/>
    </source>
</evidence>
<dbReference type="PANTHER" id="PTHR35011:SF10">
    <property type="entry name" value="TRAP TRANSPORTER SMALL PERMEASE PROTEIN"/>
    <property type="match status" value="1"/>
</dbReference>
<evidence type="ECO:0000256" key="3">
    <source>
        <dbReference type="ARBA" id="ARBA00022475"/>
    </source>
</evidence>
<dbReference type="GO" id="GO:0022857">
    <property type="term" value="F:transmembrane transporter activity"/>
    <property type="evidence" value="ECO:0007669"/>
    <property type="project" value="TreeGrafter"/>
</dbReference>
<dbReference type="Pfam" id="PF04290">
    <property type="entry name" value="DctQ"/>
    <property type="match status" value="1"/>
</dbReference>
<feature type="transmembrane region" description="Helical" evidence="9">
    <location>
        <begin position="101"/>
        <end position="125"/>
    </location>
</feature>
<dbReference type="STRING" id="1499966.U14_04519"/>
<dbReference type="PANTHER" id="PTHR35011">
    <property type="entry name" value="2,3-DIKETO-L-GULONATE TRAP TRANSPORTER SMALL PERMEASE PROTEIN YIAM"/>
    <property type="match status" value="1"/>
</dbReference>
<evidence type="ECO:0000313" key="12">
    <source>
        <dbReference type="Proteomes" id="UP000030700"/>
    </source>
</evidence>
<evidence type="ECO:0000313" key="11">
    <source>
        <dbReference type="EMBL" id="GAK53254.1"/>
    </source>
</evidence>
<comment type="subcellular location">
    <subcellularLocation>
        <location evidence="1">Cell inner membrane</location>
        <topology evidence="1">Multi-pass membrane protein</topology>
    </subcellularLocation>
</comment>
<feature type="transmembrane region" description="Helical" evidence="9">
    <location>
        <begin position="63"/>
        <end position="80"/>
    </location>
</feature>
<feature type="transmembrane region" description="Helical" evidence="9">
    <location>
        <begin position="145"/>
        <end position="167"/>
    </location>
</feature>
<accession>A0A0S6W5I7</accession>
<evidence type="ECO:0000256" key="5">
    <source>
        <dbReference type="ARBA" id="ARBA00022692"/>
    </source>
</evidence>
<comment type="similarity">
    <text evidence="8">Belongs to the TRAP transporter small permease family.</text>
</comment>
<evidence type="ECO:0000259" key="10">
    <source>
        <dbReference type="Pfam" id="PF04290"/>
    </source>
</evidence>
<evidence type="ECO:0000256" key="2">
    <source>
        <dbReference type="ARBA" id="ARBA00022448"/>
    </source>
</evidence>
<feature type="domain" description="Tripartite ATP-independent periplasmic transporters DctQ component" evidence="10">
    <location>
        <begin position="40"/>
        <end position="169"/>
    </location>
</feature>
<dbReference type="EMBL" id="DF820459">
    <property type="protein sequence ID" value="GAK53254.1"/>
    <property type="molecule type" value="Genomic_DNA"/>
</dbReference>
<keyword evidence="3" id="KW-1003">Cell membrane</keyword>
<evidence type="ECO:0000256" key="4">
    <source>
        <dbReference type="ARBA" id="ARBA00022519"/>
    </source>
</evidence>
<proteinExistence type="inferred from homology"/>
<name>A0A0S6W5I7_9BACT</name>
<evidence type="ECO:0000256" key="1">
    <source>
        <dbReference type="ARBA" id="ARBA00004429"/>
    </source>
</evidence>
<evidence type="ECO:0000256" key="6">
    <source>
        <dbReference type="ARBA" id="ARBA00022989"/>
    </source>
</evidence>
<protein>
    <submittedName>
        <fullName evidence="11">C4-dicarboxylate transporter, small subunit</fullName>
    </submittedName>
</protein>
<feature type="transmembrane region" description="Helical" evidence="9">
    <location>
        <begin position="24"/>
        <end position="43"/>
    </location>
</feature>
<keyword evidence="5 9" id="KW-0812">Transmembrane</keyword>
<gene>
    <name evidence="11" type="ORF">U14_04519</name>
</gene>
<organism evidence="11">
    <name type="scientific">Candidatus Moduliflexus flocculans</name>
    <dbReference type="NCBI Taxonomy" id="1499966"/>
    <lineage>
        <taxon>Bacteria</taxon>
        <taxon>Candidatus Moduliflexota</taxon>
        <taxon>Candidatus Moduliflexia</taxon>
        <taxon>Candidatus Moduliflexales</taxon>
        <taxon>Candidatus Moduliflexaceae</taxon>
    </lineage>
</organism>
<sequence length="190" mass="21039">MASAPPVIFCGDSMIKLIKTIDTISWLGGVLSGVMACFGVGLVICEILVRKVFGKTLYITDEYCGYLMVGLTCIALAYTLRENGHIRMTFLRSALSPKGKCLLDMFCFAIGIVFCAGLMYVTFVFFWDSFTSGSRSMQISETPLFIPQAFLPLGIGLLLMQCFSEFLKNFMMLKTGKFETIQSNADELGR</sequence>
<keyword evidence="2" id="KW-0813">Transport</keyword>
<dbReference type="GO" id="GO:0005886">
    <property type="term" value="C:plasma membrane"/>
    <property type="evidence" value="ECO:0007669"/>
    <property type="project" value="UniProtKB-SubCell"/>
</dbReference>
<dbReference type="AlphaFoldDB" id="A0A0S6W5I7"/>
<dbReference type="InterPro" id="IPR055348">
    <property type="entry name" value="DctQ"/>
</dbReference>